<evidence type="ECO:0000313" key="6">
    <source>
        <dbReference type="EMBL" id="EQD76039.1"/>
    </source>
</evidence>
<dbReference type="GO" id="GO:0006631">
    <property type="term" value="P:fatty acid metabolic process"/>
    <property type="evidence" value="ECO:0007669"/>
    <property type="project" value="UniProtKB-KW"/>
</dbReference>
<dbReference type="PANTHER" id="PTHR43859">
    <property type="entry name" value="ACYL-ACTIVATING ENZYME"/>
    <property type="match status" value="1"/>
</dbReference>
<gene>
    <name evidence="6" type="ORF">B1B_01956</name>
</gene>
<reference evidence="6" key="1">
    <citation type="submission" date="2013-08" db="EMBL/GenBank/DDBJ databases">
        <authorList>
            <person name="Mendez C."/>
            <person name="Richter M."/>
            <person name="Ferrer M."/>
            <person name="Sanchez J."/>
        </authorList>
    </citation>
    <scope>NUCLEOTIDE SEQUENCE</scope>
</reference>
<dbReference type="SUPFAM" id="SSF56801">
    <property type="entry name" value="Acetyl-CoA synthetase-like"/>
    <property type="match status" value="1"/>
</dbReference>
<evidence type="ECO:0000259" key="5">
    <source>
        <dbReference type="Pfam" id="PF13193"/>
    </source>
</evidence>
<organism evidence="6">
    <name type="scientific">mine drainage metagenome</name>
    <dbReference type="NCBI Taxonomy" id="410659"/>
    <lineage>
        <taxon>unclassified sequences</taxon>
        <taxon>metagenomes</taxon>
        <taxon>ecological metagenomes</taxon>
    </lineage>
</organism>
<name>T1D3G8_9ZZZZ</name>
<feature type="non-terminal residue" evidence="6">
    <location>
        <position position="1"/>
    </location>
</feature>
<evidence type="ECO:0000256" key="1">
    <source>
        <dbReference type="ARBA" id="ARBA00006432"/>
    </source>
</evidence>
<dbReference type="GO" id="GO:0016874">
    <property type="term" value="F:ligase activity"/>
    <property type="evidence" value="ECO:0007669"/>
    <property type="project" value="UniProtKB-KW"/>
</dbReference>
<keyword evidence="3" id="KW-0276">Fatty acid metabolism</keyword>
<keyword evidence="4" id="KW-0443">Lipid metabolism</keyword>
<dbReference type="EMBL" id="AUZY01001160">
    <property type="protein sequence ID" value="EQD76039.1"/>
    <property type="molecule type" value="Genomic_DNA"/>
</dbReference>
<keyword evidence="2 6" id="KW-0436">Ligase</keyword>
<protein>
    <submittedName>
        <fullName evidence="6">Long-chain-fatty-acid-CoA ligase</fullName>
    </submittedName>
</protein>
<comment type="caution">
    <text evidence="6">The sequence shown here is derived from an EMBL/GenBank/DDBJ whole genome shotgun (WGS) entry which is preliminary data.</text>
</comment>
<feature type="domain" description="AMP-binding enzyme C-terminal" evidence="5">
    <location>
        <begin position="2"/>
        <end position="52"/>
    </location>
</feature>
<evidence type="ECO:0000256" key="2">
    <source>
        <dbReference type="ARBA" id="ARBA00022598"/>
    </source>
</evidence>
<evidence type="ECO:0000256" key="3">
    <source>
        <dbReference type="ARBA" id="ARBA00022832"/>
    </source>
</evidence>
<accession>T1D3G8</accession>
<dbReference type="InterPro" id="IPR025110">
    <property type="entry name" value="AMP-bd_C"/>
</dbReference>
<proteinExistence type="inferred from homology"/>
<comment type="similarity">
    <text evidence="1">Belongs to the ATP-dependent AMP-binding enzyme family.</text>
</comment>
<evidence type="ECO:0000256" key="4">
    <source>
        <dbReference type="ARBA" id="ARBA00023098"/>
    </source>
</evidence>
<dbReference type="Pfam" id="PF13193">
    <property type="entry name" value="AMP-binding_C"/>
    <property type="match status" value="1"/>
</dbReference>
<reference evidence="6" key="2">
    <citation type="journal article" date="2014" name="ISME J.">
        <title>Microbial stratification in low pH oxic and suboxic macroscopic growths along an acid mine drainage.</title>
        <authorList>
            <person name="Mendez-Garcia C."/>
            <person name="Mesa V."/>
            <person name="Sprenger R.R."/>
            <person name="Richter M."/>
            <person name="Diez M.S."/>
            <person name="Solano J."/>
            <person name="Bargiela R."/>
            <person name="Golyshina O.V."/>
            <person name="Manteca A."/>
            <person name="Ramos J.L."/>
            <person name="Gallego J.R."/>
            <person name="Llorente I."/>
            <person name="Martins Dos Santos V.A."/>
            <person name="Jensen O.N."/>
            <person name="Pelaez A.I."/>
            <person name="Sanchez J."/>
            <person name="Ferrer M."/>
        </authorList>
    </citation>
    <scope>NUCLEOTIDE SEQUENCE</scope>
</reference>
<dbReference type="PANTHER" id="PTHR43859:SF4">
    <property type="entry name" value="BUTANOATE--COA LIGASE AAE1-RELATED"/>
    <property type="match status" value="1"/>
</dbReference>
<dbReference type="InterPro" id="IPR045851">
    <property type="entry name" value="AMP-bd_C_sf"/>
</dbReference>
<dbReference type="Gene3D" id="3.30.300.30">
    <property type="match status" value="1"/>
</dbReference>
<dbReference type="AlphaFoldDB" id="T1D3G8"/>
<sequence>LYGEEVVAFVVKKNPDVKESDIIEYCRNNIAWFKCPKEIIFVDELPKNSVDKVQN</sequence>